<sequence length="32" mass="3539">MLEKVAVVGLIVFILLCAVVIAPIVWDEITRD</sequence>
<evidence type="ECO:0000313" key="3">
    <source>
        <dbReference type="EMBL" id="OAJ67144.1"/>
    </source>
</evidence>
<protein>
    <submittedName>
        <fullName evidence="2">Uncharacterized protein</fullName>
    </submittedName>
</protein>
<keyword evidence="1" id="KW-0812">Transmembrane</keyword>
<keyword evidence="1" id="KW-1133">Transmembrane helix</keyword>
<comment type="caution">
    <text evidence="2">The sequence shown here is derived from an EMBL/GenBank/DDBJ whole genome shotgun (WGS) entry which is preliminary data.</text>
</comment>
<keyword evidence="1" id="KW-0472">Membrane</keyword>
<dbReference type="EMBL" id="LUTU01000010">
    <property type="protein sequence ID" value="OAJ67144.1"/>
    <property type="molecule type" value="Genomic_DNA"/>
</dbReference>
<evidence type="ECO:0000256" key="1">
    <source>
        <dbReference type="SAM" id="Phobius"/>
    </source>
</evidence>
<dbReference type="EMBL" id="LUTU01000016">
    <property type="protein sequence ID" value="OAJ66445.1"/>
    <property type="molecule type" value="Genomic_DNA"/>
</dbReference>
<evidence type="ECO:0000313" key="2">
    <source>
        <dbReference type="EMBL" id="OAJ66445.1"/>
    </source>
</evidence>
<name>A0A1B6VGV2_9PROT</name>
<dbReference type="PATRIC" id="fig|38307.3.peg.2390"/>
<feature type="transmembrane region" description="Helical" evidence="1">
    <location>
        <begin position="6"/>
        <end position="26"/>
    </location>
</feature>
<organism evidence="2 4">
    <name type="scientific">Gluconobacter cerinus</name>
    <dbReference type="NCBI Taxonomy" id="38307"/>
    <lineage>
        <taxon>Bacteria</taxon>
        <taxon>Pseudomonadati</taxon>
        <taxon>Pseudomonadota</taxon>
        <taxon>Alphaproteobacteria</taxon>
        <taxon>Acetobacterales</taxon>
        <taxon>Acetobacteraceae</taxon>
        <taxon>Gluconobacter</taxon>
    </lineage>
</organism>
<reference evidence="2 4" key="1">
    <citation type="submission" date="2016-03" db="EMBL/GenBank/DDBJ databases">
        <title>Draft genome sequence of Gluconobacter cerinus strain CECT 9110.</title>
        <authorList>
            <person name="Sainz F."/>
            <person name="Mas A."/>
            <person name="Torija M.J."/>
        </authorList>
    </citation>
    <scope>NUCLEOTIDE SEQUENCE [LARGE SCALE GENOMIC DNA]</scope>
    <source>
        <strain evidence="2 4">CECT 9110</strain>
    </source>
</reference>
<gene>
    <name evidence="3" type="ORF">A0123_02290</name>
    <name evidence="2" type="ORF">A0123_02960</name>
</gene>
<evidence type="ECO:0000313" key="4">
    <source>
        <dbReference type="Proteomes" id="UP000077786"/>
    </source>
</evidence>
<dbReference type="AlphaFoldDB" id="A0A1B6VGV2"/>
<dbReference type="Proteomes" id="UP000077786">
    <property type="component" value="Unassembled WGS sequence"/>
</dbReference>
<proteinExistence type="predicted"/>
<accession>A0A1B6VGV2</accession>